<sequence>NSDVRSSGIRVAVILSEHRSAMGCLNTLRRRKRSRDRWKRNRAMNGRAVTVEGATRQKPEDETSFFILFKENSTIHGFRDLFVSPSRDLKIIWIILLIIACVLTVHGCSQVLTEFMDKKVVVSYFVHGNDSLEVPDIVICPLNRFNRSYFEQFNMSMELRQYVELSYPGIFVHDFQKRWMRDFSNSTKLRTLDENLHALLGELNTTFTKFITEATLPCSAFLSKEECEHAEEGLTFAGKCFRLRGKRQNLPGFGMGRKVVVRLPTKYYHPGLNNFANDGIIIKLAASNKGIDNDINFVPSGTQTLMSISATKYSFLNDPPKFTCKEGDNRNYSRVWCFEACLMERAETLCNCSLTASMSKKHENMCTPQELYSCYYNLVDFYDTPQNIARQQECKAKCTAPCEYWTYSKTLSYANFPAEHVRELVSNDEEFDSLKRTIVIDAFYTELEYTVIKHIRNLPLSSAIAQFGGQLSLWAGASVMSMAQLIIYCIYIIIHHIIRFGERKRQAIAAGRRVSTGLKALRNRRASKSPACVSRNEELDNSLSPRCAEEEIIDIEGESTPSRRVSINV</sequence>
<accession>A0AAN5DE11</accession>
<dbReference type="PRINTS" id="PR01078">
    <property type="entry name" value="AMINACHANNEL"/>
</dbReference>
<keyword evidence="4 13" id="KW-0894">Sodium channel</keyword>
<keyword evidence="10" id="KW-0325">Glycoprotein</keyword>
<dbReference type="GO" id="GO:0015280">
    <property type="term" value="F:ligand-gated sodium channel activity"/>
    <property type="evidence" value="ECO:0007669"/>
    <property type="project" value="TreeGrafter"/>
</dbReference>
<evidence type="ECO:0000313" key="15">
    <source>
        <dbReference type="EMBL" id="GMR60812.1"/>
    </source>
</evidence>
<keyword evidence="6 14" id="KW-1133">Transmembrane helix</keyword>
<dbReference type="Gene3D" id="1.10.287.770">
    <property type="entry name" value="YojJ-like"/>
    <property type="match status" value="1"/>
</dbReference>
<dbReference type="GO" id="GO:0005886">
    <property type="term" value="C:plasma membrane"/>
    <property type="evidence" value="ECO:0007669"/>
    <property type="project" value="TreeGrafter"/>
</dbReference>
<evidence type="ECO:0000256" key="7">
    <source>
        <dbReference type="ARBA" id="ARBA00023053"/>
    </source>
</evidence>
<feature type="transmembrane region" description="Helical" evidence="14">
    <location>
        <begin position="471"/>
        <end position="494"/>
    </location>
</feature>
<dbReference type="EMBL" id="BTRK01000006">
    <property type="protein sequence ID" value="GMR60812.1"/>
    <property type="molecule type" value="Genomic_DNA"/>
</dbReference>
<dbReference type="PANTHER" id="PTHR11690">
    <property type="entry name" value="AMILORIDE-SENSITIVE SODIUM CHANNEL-RELATED"/>
    <property type="match status" value="1"/>
</dbReference>
<dbReference type="InterPro" id="IPR001873">
    <property type="entry name" value="ENaC"/>
</dbReference>
<evidence type="ECO:0000256" key="6">
    <source>
        <dbReference type="ARBA" id="ARBA00022989"/>
    </source>
</evidence>
<evidence type="ECO:0000256" key="2">
    <source>
        <dbReference type="ARBA" id="ARBA00007193"/>
    </source>
</evidence>
<evidence type="ECO:0000313" key="16">
    <source>
        <dbReference type="Proteomes" id="UP001328107"/>
    </source>
</evidence>
<keyword evidence="11 13" id="KW-0739">Sodium transport</keyword>
<dbReference type="PANTHER" id="PTHR11690:SF244">
    <property type="entry name" value="DEGENERIN LIKE"/>
    <property type="match status" value="1"/>
</dbReference>
<evidence type="ECO:0000256" key="11">
    <source>
        <dbReference type="ARBA" id="ARBA00023201"/>
    </source>
</evidence>
<evidence type="ECO:0000256" key="12">
    <source>
        <dbReference type="ARBA" id="ARBA00023303"/>
    </source>
</evidence>
<feature type="transmembrane region" description="Helical" evidence="14">
    <location>
        <begin position="91"/>
        <end position="112"/>
    </location>
</feature>
<dbReference type="Pfam" id="PF00858">
    <property type="entry name" value="ASC"/>
    <property type="match status" value="1"/>
</dbReference>
<evidence type="ECO:0000256" key="1">
    <source>
        <dbReference type="ARBA" id="ARBA00004141"/>
    </source>
</evidence>
<proteinExistence type="inferred from homology"/>
<organism evidence="15 16">
    <name type="scientific">Pristionchus mayeri</name>
    <dbReference type="NCBI Taxonomy" id="1317129"/>
    <lineage>
        <taxon>Eukaryota</taxon>
        <taxon>Metazoa</taxon>
        <taxon>Ecdysozoa</taxon>
        <taxon>Nematoda</taxon>
        <taxon>Chromadorea</taxon>
        <taxon>Rhabditida</taxon>
        <taxon>Rhabditina</taxon>
        <taxon>Diplogasteromorpha</taxon>
        <taxon>Diplogasteroidea</taxon>
        <taxon>Neodiplogasteridae</taxon>
        <taxon>Pristionchus</taxon>
    </lineage>
</organism>
<comment type="caution">
    <text evidence="15">The sequence shown here is derived from an EMBL/GenBank/DDBJ whole genome shotgun (WGS) entry which is preliminary data.</text>
</comment>
<keyword evidence="3 13" id="KW-0813">Transport</keyword>
<dbReference type="Proteomes" id="UP001328107">
    <property type="component" value="Unassembled WGS sequence"/>
</dbReference>
<keyword evidence="12 13" id="KW-0407">Ion channel</keyword>
<keyword evidence="9 14" id="KW-0472">Membrane</keyword>
<evidence type="ECO:0000256" key="10">
    <source>
        <dbReference type="ARBA" id="ARBA00023180"/>
    </source>
</evidence>
<protein>
    <submittedName>
        <fullName evidence="15">Uncharacterized protein</fullName>
    </submittedName>
</protein>
<evidence type="ECO:0000256" key="9">
    <source>
        <dbReference type="ARBA" id="ARBA00023136"/>
    </source>
</evidence>
<evidence type="ECO:0000256" key="5">
    <source>
        <dbReference type="ARBA" id="ARBA00022692"/>
    </source>
</evidence>
<comment type="subcellular location">
    <subcellularLocation>
        <location evidence="1">Membrane</location>
        <topology evidence="1">Multi-pass membrane protein</topology>
    </subcellularLocation>
</comment>
<evidence type="ECO:0000256" key="4">
    <source>
        <dbReference type="ARBA" id="ARBA00022461"/>
    </source>
</evidence>
<comment type="similarity">
    <text evidence="2 13">Belongs to the amiloride-sensitive sodium channel (TC 1.A.6) family.</text>
</comment>
<keyword evidence="5 13" id="KW-0812">Transmembrane</keyword>
<evidence type="ECO:0000256" key="3">
    <source>
        <dbReference type="ARBA" id="ARBA00022448"/>
    </source>
</evidence>
<evidence type="ECO:0000256" key="14">
    <source>
        <dbReference type="SAM" id="Phobius"/>
    </source>
</evidence>
<name>A0AAN5DE11_9BILA</name>
<evidence type="ECO:0000256" key="13">
    <source>
        <dbReference type="RuleBase" id="RU000679"/>
    </source>
</evidence>
<reference evidence="16" key="1">
    <citation type="submission" date="2022-10" db="EMBL/GenBank/DDBJ databases">
        <title>Genome assembly of Pristionchus species.</title>
        <authorList>
            <person name="Yoshida K."/>
            <person name="Sommer R.J."/>
        </authorList>
    </citation>
    <scope>NUCLEOTIDE SEQUENCE [LARGE SCALE GENOMIC DNA]</scope>
    <source>
        <strain evidence="16">RS5460</strain>
    </source>
</reference>
<gene>
    <name evidence="15" type="ORF">PMAYCL1PPCAC_31007</name>
</gene>
<feature type="non-terminal residue" evidence="15">
    <location>
        <position position="1"/>
    </location>
</feature>
<dbReference type="AlphaFoldDB" id="A0AAN5DE11"/>
<keyword evidence="8 13" id="KW-0406">Ion transport</keyword>
<keyword evidence="7" id="KW-0915">Sodium</keyword>
<keyword evidence="16" id="KW-1185">Reference proteome</keyword>
<evidence type="ECO:0000256" key="8">
    <source>
        <dbReference type="ARBA" id="ARBA00023065"/>
    </source>
</evidence>